<dbReference type="InterPro" id="IPR036388">
    <property type="entry name" value="WH-like_DNA-bd_sf"/>
</dbReference>
<name>A0A9D1XNS0_9BACT</name>
<evidence type="ECO:0000256" key="3">
    <source>
        <dbReference type="ARBA" id="ARBA00023082"/>
    </source>
</evidence>
<accession>A0A9D1XNS0</accession>
<evidence type="ECO:0000256" key="1">
    <source>
        <dbReference type="ARBA" id="ARBA00010641"/>
    </source>
</evidence>
<dbReference type="InterPro" id="IPR039425">
    <property type="entry name" value="RNA_pol_sigma-70-like"/>
</dbReference>
<dbReference type="Pfam" id="PF08281">
    <property type="entry name" value="Sigma70_r4_2"/>
    <property type="match status" value="1"/>
</dbReference>
<dbReference type="Gene3D" id="1.10.10.10">
    <property type="entry name" value="Winged helix-like DNA-binding domain superfamily/Winged helix DNA-binding domain"/>
    <property type="match status" value="1"/>
</dbReference>
<dbReference type="SUPFAM" id="SSF88659">
    <property type="entry name" value="Sigma3 and sigma4 domains of RNA polymerase sigma factors"/>
    <property type="match status" value="1"/>
</dbReference>
<keyword evidence="2" id="KW-0805">Transcription regulation</keyword>
<gene>
    <name evidence="7" type="ORF">H9848_00090</name>
</gene>
<dbReference type="GO" id="GO:0006352">
    <property type="term" value="P:DNA-templated transcription initiation"/>
    <property type="evidence" value="ECO:0007669"/>
    <property type="project" value="InterPro"/>
</dbReference>
<dbReference type="PANTHER" id="PTHR43133:SF46">
    <property type="entry name" value="RNA POLYMERASE SIGMA-70 FACTOR ECF SUBFAMILY"/>
    <property type="match status" value="1"/>
</dbReference>
<dbReference type="NCBIfam" id="TIGR02985">
    <property type="entry name" value="Sig70_bacteroi1"/>
    <property type="match status" value="1"/>
</dbReference>
<dbReference type="Proteomes" id="UP000823847">
    <property type="component" value="Unassembled WGS sequence"/>
</dbReference>
<dbReference type="PANTHER" id="PTHR43133">
    <property type="entry name" value="RNA POLYMERASE ECF-TYPE SIGMA FACTO"/>
    <property type="match status" value="1"/>
</dbReference>
<dbReference type="InterPro" id="IPR013249">
    <property type="entry name" value="RNA_pol_sigma70_r4_t2"/>
</dbReference>
<organism evidence="7 8">
    <name type="scientific">Candidatus Parabacteroides intestinigallinarum</name>
    <dbReference type="NCBI Taxonomy" id="2838722"/>
    <lineage>
        <taxon>Bacteria</taxon>
        <taxon>Pseudomonadati</taxon>
        <taxon>Bacteroidota</taxon>
        <taxon>Bacteroidia</taxon>
        <taxon>Bacteroidales</taxon>
        <taxon>Tannerellaceae</taxon>
        <taxon>Parabacteroides</taxon>
    </lineage>
</organism>
<protein>
    <submittedName>
        <fullName evidence="7">RNA polymerase sigma-70 factor</fullName>
    </submittedName>
</protein>
<dbReference type="InterPro" id="IPR007627">
    <property type="entry name" value="RNA_pol_sigma70_r2"/>
</dbReference>
<dbReference type="InterPro" id="IPR014327">
    <property type="entry name" value="RNA_pol_sigma70_bacteroid"/>
</dbReference>
<keyword evidence="4" id="KW-0804">Transcription</keyword>
<feature type="domain" description="RNA polymerase sigma factor 70 region 4 type 2" evidence="6">
    <location>
        <begin position="117"/>
        <end position="169"/>
    </location>
</feature>
<dbReference type="EMBL" id="DXEN01000001">
    <property type="protein sequence ID" value="HIX85007.1"/>
    <property type="molecule type" value="Genomic_DNA"/>
</dbReference>
<dbReference type="InterPro" id="IPR013325">
    <property type="entry name" value="RNA_pol_sigma_r2"/>
</dbReference>
<dbReference type="InterPro" id="IPR014284">
    <property type="entry name" value="RNA_pol_sigma-70_dom"/>
</dbReference>
<dbReference type="NCBIfam" id="TIGR02937">
    <property type="entry name" value="sigma70-ECF"/>
    <property type="match status" value="1"/>
</dbReference>
<evidence type="ECO:0000313" key="8">
    <source>
        <dbReference type="Proteomes" id="UP000823847"/>
    </source>
</evidence>
<reference evidence="7" key="1">
    <citation type="journal article" date="2021" name="PeerJ">
        <title>Extensive microbial diversity within the chicken gut microbiome revealed by metagenomics and culture.</title>
        <authorList>
            <person name="Gilroy R."/>
            <person name="Ravi A."/>
            <person name="Getino M."/>
            <person name="Pursley I."/>
            <person name="Horton D.L."/>
            <person name="Alikhan N.F."/>
            <person name="Baker D."/>
            <person name="Gharbi K."/>
            <person name="Hall N."/>
            <person name="Watson M."/>
            <person name="Adriaenssens E.M."/>
            <person name="Foster-Nyarko E."/>
            <person name="Jarju S."/>
            <person name="Secka A."/>
            <person name="Antonio M."/>
            <person name="Oren A."/>
            <person name="Chaudhuri R.R."/>
            <person name="La Ragione R."/>
            <person name="Hildebrand F."/>
            <person name="Pallen M.J."/>
        </authorList>
    </citation>
    <scope>NUCLEOTIDE SEQUENCE</scope>
    <source>
        <strain evidence="7">ChiHecec2B26-12326</strain>
    </source>
</reference>
<reference evidence="7" key="2">
    <citation type="submission" date="2021-04" db="EMBL/GenBank/DDBJ databases">
        <authorList>
            <person name="Gilroy R."/>
        </authorList>
    </citation>
    <scope>NUCLEOTIDE SEQUENCE</scope>
    <source>
        <strain evidence="7">ChiHecec2B26-12326</strain>
    </source>
</reference>
<dbReference type="Pfam" id="PF04542">
    <property type="entry name" value="Sigma70_r2"/>
    <property type="match status" value="1"/>
</dbReference>
<dbReference type="AlphaFoldDB" id="A0A9D1XNS0"/>
<sequence length="181" mass="21739">MEESRIIRLLKEGDRGAFSLLYKRYWQKVYGFCRLYLNSCERAEDVVQEVFIKLWEARELLREDDSPEGFLFIVTRNLVFNQYRKEVNEDYYKMTVLSALESSYDIEEEIAARDLSRYIDRLIEELPEKRRQIFNLSRKAHKSHKEIALLLGISEKTVENQIREALRFLRKNMLLLICFLG</sequence>
<comment type="caution">
    <text evidence="7">The sequence shown here is derived from an EMBL/GenBank/DDBJ whole genome shotgun (WGS) entry which is preliminary data.</text>
</comment>
<feature type="domain" description="RNA polymerase sigma-70 region 2" evidence="5">
    <location>
        <begin position="21"/>
        <end position="86"/>
    </location>
</feature>
<dbReference type="SUPFAM" id="SSF88946">
    <property type="entry name" value="Sigma2 domain of RNA polymerase sigma factors"/>
    <property type="match status" value="1"/>
</dbReference>
<proteinExistence type="inferred from homology"/>
<dbReference type="GO" id="GO:0016987">
    <property type="term" value="F:sigma factor activity"/>
    <property type="evidence" value="ECO:0007669"/>
    <property type="project" value="UniProtKB-KW"/>
</dbReference>
<evidence type="ECO:0000259" key="6">
    <source>
        <dbReference type="Pfam" id="PF08281"/>
    </source>
</evidence>
<comment type="similarity">
    <text evidence="1">Belongs to the sigma-70 factor family. ECF subfamily.</text>
</comment>
<evidence type="ECO:0000256" key="4">
    <source>
        <dbReference type="ARBA" id="ARBA00023163"/>
    </source>
</evidence>
<dbReference type="Gene3D" id="1.10.1740.10">
    <property type="match status" value="1"/>
</dbReference>
<evidence type="ECO:0000259" key="5">
    <source>
        <dbReference type="Pfam" id="PF04542"/>
    </source>
</evidence>
<dbReference type="InterPro" id="IPR013324">
    <property type="entry name" value="RNA_pol_sigma_r3/r4-like"/>
</dbReference>
<evidence type="ECO:0000256" key="2">
    <source>
        <dbReference type="ARBA" id="ARBA00023015"/>
    </source>
</evidence>
<evidence type="ECO:0000313" key="7">
    <source>
        <dbReference type="EMBL" id="HIX85007.1"/>
    </source>
</evidence>
<keyword evidence="3" id="KW-0731">Sigma factor</keyword>
<dbReference type="GO" id="GO:0003677">
    <property type="term" value="F:DNA binding"/>
    <property type="evidence" value="ECO:0007669"/>
    <property type="project" value="InterPro"/>
</dbReference>